<dbReference type="EMBL" id="JAMZFW010000013">
    <property type="protein sequence ID" value="MCP1102769.1"/>
    <property type="molecule type" value="Genomic_DNA"/>
</dbReference>
<protein>
    <submittedName>
        <fullName evidence="2">DUF3991 and toprim domain-containing protein</fullName>
    </submittedName>
</protein>
<dbReference type="Gene3D" id="3.40.1360.10">
    <property type="match status" value="1"/>
</dbReference>
<accession>A0ABT1EA95</accession>
<name>A0ABT1EA95_9FIRM</name>
<dbReference type="InterPro" id="IPR025054">
    <property type="entry name" value="DUF3991"/>
</dbReference>
<evidence type="ECO:0000313" key="2">
    <source>
        <dbReference type="EMBL" id="MCP1102769.1"/>
    </source>
</evidence>
<reference evidence="2 3" key="1">
    <citation type="journal article" date="2022" name="Genome Biol. Evol.">
        <title>Host diet, physiology and behaviors set the stage for Lachnospiraceae cladogenesis.</title>
        <authorList>
            <person name="Vera-Ponce De Leon A."/>
            <person name="Schneider M."/>
            <person name="Jahnes B.C."/>
            <person name="Sadowski V."/>
            <person name="Camuy-Velez L.A."/>
            <person name="Duan J."/>
            <person name="Sabree Z.L."/>
        </authorList>
    </citation>
    <scope>NUCLEOTIDE SEQUENCE [LARGE SCALE GENOMIC DNA]</scope>
    <source>
        <strain evidence="2 3">PAL113</strain>
    </source>
</reference>
<keyword evidence="3" id="KW-1185">Reference proteome</keyword>
<dbReference type="Pfam" id="PF13155">
    <property type="entry name" value="Toprim_2"/>
    <property type="match status" value="1"/>
</dbReference>
<sequence length="331" mass="37232">MKTNNYVPLDPDVIEQARRMDLLTYLQHYEPGNLVRFSGNAYGTKEHSSLKISNGKWYWWAKGIGGVSALDYLIKVKDYSFVEAVETITGRSADWIPPPPVQKKEEPKQLLLPPKNRNNDRVIRYLLGRGIDRQLIDECIAAGIIYESADYHNTVFVGKDEQGTPKYAACRSTIGSNFKGDASGSDKRYSFRLLAKEPSTSVHLFEAAIDLLSYAAYLKFGDRELGTQNLLSLSGVYQPKQEVKDSKIPIALATFLKANPNIKIIVLHLDNDKAGRVSTKVLSELLKNNYEIIDDPPPYGKDVNDFLLSYLGRSVPKIGRERGRRVDCLMV</sequence>
<evidence type="ECO:0000313" key="3">
    <source>
        <dbReference type="Proteomes" id="UP001523566"/>
    </source>
</evidence>
<proteinExistence type="predicted"/>
<dbReference type="RefSeq" id="WP_262066555.1">
    <property type="nucleotide sequence ID" value="NZ_JAMXOD010000013.1"/>
</dbReference>
<organism evidence="2 3">
    <name type="scientific">Aequitasia blattaphilus</name>
    <dbReference type="NCBI Taxonomy" id="2949332"/>
    <lineage>
        <taxon>Bacteria</taxon>
        <taxon>Bacillati</taxon>
        <taxon>Bacillota</taxon>
        <taxon>Clostridia</taxon>
        <taxon>Lachnospirales</taxon>
        <taxon>Lachnospiraceae</taxon>
        <taxon>Aequitasia</taxon>
    </lineage>
</organism>
<feature type="domain" description="DUF3991" evidence="1">
    <location>
        <begin position="124"/>
        <end position="193"/>
    </location>
</feature>
<dbReference type="SUPFAM" id="SSF57783">
    <property type="entry name" value="Zinc beta-ribbon"/>
    <property type="match status" value="1"/>
</dbReference>
<comment type="caution">
    <text evidence="2">The sequence shown here is derived from an EMBL/GenBank/DDBJ whole genome shotgun (WGS) entry which is preliminary data.</text>
</comment>
<evidence type="ECO:0000259" key="1">
    <source>
        <dbReference type="Pfam" id="PF13154"/>
    </source>
</evidence>
<gene>
    <name evidence="2" type="ORF">NK125_10100</name>
</gene>
<dbReference type="Pfam" id="PF13154">
    <property type="entry name" value="DUF3991"/>
    <property type="match status" value="1"/>
</dbReference>
<dbReference type="Proteomes" id="UP001523566">
    <property type="component" value="Unassembled WGS sequence"/>
</dbReference>